<dbReference type="Proteomes" id="UP000320762">
    <property type="component" value="Unassembled WGS sequence"/>
</dbReference>
<accession>A0A550C6D5</accession>
<dbReference type="AlphaFoldDB" id="A0A550C6D5"/>
<dbReference type="OrthoDB" id="3168582at2759"/>
<evidence type="ECO:0000313" key="2">
    <source>
        <dbReference type="Proteomes" id="UP000320762"/>
    </source>
</evidence>
<name>A0A550C6D5_9AGAR</name>
<dbReference type="STRING" id="97359.A0A550C6D5"/>
<sequence>MSTVNSYLDAATSLSTSLAARGIRHAFYGDIARNLLQGNPDSKEICCIVESAGMNTCPFRRVREAVQGRAGMSAVFTQWSKRLHVVFSKTSPAIKIEILPSGETGPLSLDGSAVMMLKGIPCLNFSELIRARLKTWMIAGKDSQALDIIYFLQKYWRRIDINRIPEGDMAVFLRCNTVAAPAWLAINSRYSA</sequence>
<proteinExistence type="predicted"/>
<evidence type="ECO:0000313" key="1">
    <source>
        <dbReference type="EMBL" id="TRM60360.1"/>
    </source>
</evidence>
<protein>
    <submittedName>
        <fullName evidence="1">Uncharacterized protein</fullName>
    </submittedName>
</protein>
<comment type="caution">
    <text evidence="1">The sequence shown here is derived from an EMBL/GenBank/DDBJ whole genome shotgun (WGS) entry which is preliminary data.</text>
</comment>
<keyword evidence="2" id="KW-1185">Reference proteome</keyword>
<organism evidence="1 2">
    <name type="scientific">Schizophyllum amplum</name>
    <dbReference type="NCBI Taxonomy" id="97359"/>
    <lineage>
        <taxon>Eukaryota</taxon>
        <taxon>Fungi</taxon>
        <taxon>Dikarya</taxon>
        <taxon>Basidiomycota</taxon>
        <taxon>Agaricomycotina</taxon>
        <taxon>Agaricomycetes</taxon>
        <taxon>Agaricomycetidae</taxon>
        <taxon>Agaricales</taxon>
        <taxon>Schizophyllaceae</taxon>
        <taxon>Schizophyllum</taxon>
    </lineage>
</organism>
<reference evidence="1 2" key="1">
    <citation type="journal article" date="2019" name="New Phytol.">
        <title>Comparative genomics reveals unique wood-decay strategies and fruiting body development in the Schizophyllaceae.</title>
        <authorList>
            <person name="Almasi E."/>
            <person name="Sahu N."/>
            <person name="Krizsan K."/>
            <person name="Balint B."/>
            <person name="Kovacs G.M."/>
            <person name="Kiss B."/>
            <person name="Cseklye J."/>
            <person name="Drula E."/>
            <person name="Henrissat B."/>
            <person name="Nagy I."/>
            <person name="Chovatia M."/>
            <person name="Adam C."/>
            <person name="LaButti K."/>
            <person name="Lipzen A."/>
            <person name="Riley R."/>
            <person name="Grigoriev I.V."/>
            <person name="Nagy L.G."/>
        </authorList>
    </citation>
    <scope>NUCLEOTIDE SEQUENCE [LARGE SCALE GENOMIC DNA]</scope>
    <source>
        <strain evidence="1 2">NL-1724</strain>
    </source>
</reference>
<dbReference type="EMBL" id="VDMD01000022">
    <property type="protein sequence ID" value="TRM60360.1"/>
    <property type="molecule type" value="Genomic_DNA"/>
</dbReference>
<gene>
    <name evidence="1" type="ORF">BD626DRAFT_131391</name>
</gene>